<dbReference type="Pfam" id="PF24963">
    <property type="entry name" value="DUF7768"/>
    <property type="match status" value="1"/>
</dbReference>
<dbReference type="EMBL" id="AFZE01000045">
    <property type="protein sequence ID" value="EHL13152.1"/>
    <property type="molecule type" value="Genomic_DNA"/>
</dbReference>
<name>G9X229_9FIRM</name>
<dbReference type="Gene3D" id="3.40.50.10400">
    <property type="entry name" value="Hypothetical protein PA1492"/>
    <property type="match status" value="1"/>
</dbReference>
<evidence type="ECO:0000313" key="2">
    <source>
        <dbReference type="EMBL" id="EHL13152.1"/>
    </source>
</evidence>
<organism evidence="2 3">
    <name type="scientific">Peptoanaerobacter stomatis</name>
    <dbReference type="NCBI Taxonomy" id="796937"/>
    <lineage>
        <taxon>Bacteria</taxon>
        <taxon>Bacillati</taxon>
        <taxon>Bacillota</taxon>
        <taxon>Clostridia</taxon>
        <taxon>Peptostreptococcales</taxon>
        <taxon>Filifactoraceae</taxon>
        <taxon>Peptoanaerobacter</taxon>
    </lineage>
</organism>
<dbReference type="Proteomes" id="UP000006437">
    <property type="component" value="Unassembled WGS sequence"/>
</dbReference>
<proteinExistence type="predicted"/>
<comment type="caution">
    <text evidence="2">The sequence shown here is derived from an EMBL/GenBank/DDBJ whole genome shotgun (WGS) entry which is preliminary data.</text>
</comment>
<reference evidence="2 3" key="1">
    <citation type="submission" date="2011-08" db="EMBL/GenBank/DDBJ databases">
        <title>The Genome Sequence of Eubacteriaceae bacterium ACC19a.</title>
        <authorList>
            <consortium name="The Broad Institute Genome Sequencing Platform"/>
            <person name="Earl A."/>
            <person name="Ward D."/>
            <person name="Feldgarden M."/>
            <person name="Gevers D."/>
            <person name="Sizova M."/>
            <person name="Hazen A."/>
            <person name="Epstein S."/>
            <person name="Young S.K."/>
            <person name="Zeng Q."/>
            <person name="Gargeya S."/>
            <person name="Fitzgerald M."/>
            <person name="Haas B."/>
            <person name="Abouelleil A."/>
            <person name="Alvarado L."/>
            <person name="Arachchi H.M."/>
            <person name="Berlin A."/>
            <person name="Brown A."/>
            <person name="Chapman S.B."/>
            <person name="Chen Z."/>
            <person name="Dunbar C."/>
            <person name="Freedman E."/>
            <person name="Gearin G."/>
            <person name="Gellesch M."/>
            <person name="Goldberg J."/>
            <person name="Griggs A."/>
            <person name="Gujja S."/>
            <person name="Heiman D."/>
            <person name="Howarth C."/>
            <person name="Larson L."/>
            <person name="Lui A."/>
            <person name="MacDonald P.J.P."/>
            <person name="Montmayeur A."/>
            <person name="Murphy C."/>
            <person name="Neiman D."/>
            <person name="Pearson M."/>
            <person name="Priest M."/>
            <person name="Roberts A."/>
            <person name="Saif S."/>
            <person name="Shea T."/>
            <person name="Shenoy N."/>
            <person name="Sisk P."/>
            <person name="Stolte C."/>
            <person name="Sykes S."/>
            <person name="Wortman J."/>
            <person name="Nusbaum C."/>
            <person name="Birren B."/>
        </authorList>
    </citation>
    <scope>NUCLEOTIDE SEQUENCE [LARGE SCALE GENOMIC DNA]</scope>
    <source>
        <strain evidence="2 3">ACC19a</strain>
    </source>
</reference>
<evidence type="ECO:0000313" key="3">
    <source>
        <dbReference type="Proteomes" id="UP000006437"/>
    </source>
</evidence>
<evidence type="ECO:0000259" key="1">
    <source>
        <dbReference type="Pfam" id="PF24963"/>
    </source>
</evidence>
<dbReference type="HOGENOM" id="CLU_153287_0_0_9"/>
<protein>
    <recommendedName>
        <fullName evidence="1">DUF7768 domain-containing protein</fullName>
    </recommendedName>
</protein>
<dbReference type="SUPFAM" id="SSF52309">
    <property type="entry name" value="N-(deoxy)ribosyltransferase-like"/>
    <property type="match status" value="1"/>
</dbReference>
<sequence>MLIYVAHPYNNEEKNKREVEEIIKTLVTNNPEHTFLSPIHTFGFMYDFVENYAQGINMCFNLLSICDRLILCGDWENSKGCKLEKGFAELRGIPTSIYDGGGIIN</sequence>
<dbReference type="AlphaFoldDB" id="G9X229"/>
<dbReference type="RefSeq" id="WP_009524689.1">
    <property type="nucleotide sequence ID" value="NZ_JH414547.1"/>
</dbReference>
<feature type="domain" description="DUF7768" evidence="1">
    <location>
        <begin position="2"/>
        <end position="96"/>
    </location>
</feature>
<gene>
    <name evidence="2" type="ORF">HMPREF9629_00452</name>
</gene>
<dbReference type="BioCyc" id="EBAC796937-HMP:GMGH-453-MONOMER"/>
<dbReference type="InterPro" id="IPR056670">
    <property type="entry name" value="DUF7768"/>
</dbReference>
<accession>G9X229</accession>